<name>A0ABS1TAZ8_9CLOT</name>
<evidence type="ECO:0000256" key="4">
    <source>
        <dbReference type="ARBA" id="ARBA00022676"/>
    </source>
</evidence>
<feature type="domain" description="Starch synthase catalytic" evidence="9">
    <location>
        <begin position="2"/>
        <end position="237"/>
    </location>
</feature>
<dbReference type="NCBIfam" id="NF001898">
    <property type="entry name" value="PRK00654.1-1"/>
    <property type="match status" value="1"/>
</dbReference>
<feature type="binding site" evidence="7">
    <location>
        <position position="15"/>
    </location>
    <ligand>
        <name>ADP-alpha-D-glucose</name>
        <dbReference type="ChEBI" id="CHEBI:57498"/>
    </ligand>
</feature>
<comment type="function">
    <text evidence="2 7">Synthesizes alpha-1,4-glucan chains using ADP-glucose.</text>
</comment>
<evidence type="ECO:0000256" key="1">
    <source>
        <dbReference type="ARBA" id="ARBA00001478"/>
    </source>
</evidence>
<gene>
    <name evidence="7 10" type="primary">glgA</name>
    <name evidence="10" type="ORF">JK636_12055</name>
</gene>
<evidence type="ECO:0000256" key="5">
    <source>
        <dbReference type="ARBA" id="ARBA00022679"/>
    </source>
</evidence>
<protein>
    <recommendedName>
        <fullName evidence="7">Glycogen synthase</fullName>
        <ecNumber evidence="7">2.4.1.21</ecNumber>
    </recommendedName>
    <alternativeName>
        <fullName evidence="7">Starch [bacterial glycogen] synthase</fullName>
    </alternativeName>
</protein>
<dbReference type="SUPFAM" id="SSF53756">
    <property type="entry name" value="UDP-Glycosyltransferase/glycogen phosphorylase"/>
    <property type="match status" value="1"/>
</dbReference>
<dbReference type="NCBIfam" id="TIGR02095">
    <property type="entry name" value="glgA"/>
    <property type="match status" value="1"/>
</dbReference>
<evidence type="ECO:0000313" key="10">
    <source>
        <dbReference type="EMBL" id="MBL4936490.1"/>
    </source>
</evidence>
<comment type="catalytic activity">
    <reaction evidence="1 7">
        <text>[(1-&gt;4)-alpha-D-glucosyl](n) + ADP-alpha-D-glucose = [(1-&gt;4)-alpha-D-glucosyl](n+1) + ADP + H(+)</text>
        <dbReference type="Rhea" id="RHEA:18189"/>
        <dbReference type="Rhea" id="RHEA-COMP:9584"/>
        <dbReference type="Rhea" id="RHEA-COMP:9587"/>
        <dbReference type="ChEBI" id="CHEBI:15378"/>
        <dbReference type="ChEBI" id="CHEBI:15444"/>
        <dbReference type="ChEBI" id="CHEBI:57498"/>
        <dbReference type="ChEBI" id="CHEBI:456216"/>
        <dbReference type="EC" id="2.4.1.21"/>
    </reaction>
</comment>
<dbReference type="Gene3D" id="3.40.50.2000">
    <property type="entry name" value="Glycogen Phosphorylase B"/>
    <property type="match status" value="2"/>
</dbReference>
<comment type="pathway">
    <text evidence="7">Glycan biosynthesis; glycogen biosynthesis.</text>
</comment>
<comment type="caution">
    <text evidence="10">The sequence shown here is derived from an EMBL/GenBank/DDBJ whole genome shotgun (WGS) entry which is preliminary data.</text>
</comment>
<dbReference type="Proteomes" id="UP000632377">
    <property type="component" value="Unassembled WGS sequence"/>
</dbReference>
<dbReference type="PANTHER" id="PTHR45825:SF11">
    <property type="entry name" value="ALPHA AMYLASE DOMAIN-CONTAINING PROTEIN"/>
    <property type="match status" value="1"/>
</dbReference>
<comment type="similarity">
    <text evidence="3 7">Belongs to the glycosyltransferase 1 family. Bacterial/plant glycogen synthase subfamily.</text>
</comment>
<dbReference type="GO" id="GO:0009011">
    <property type="term" value="F:alpha-1,4-glucan glucosyltransferase (ADP-glucose donor) activity"/>
    <property type="evidence" value="ECO:0007669"/>
    <property type="project" value="UniProtKB-EC"/>
</dbReference>
<evidence type="ECO:0000313" key="11">
    <source>
        <dbReference type="Proteomes" id="UP000632377"/>
    </source>
</evidence>
<keyword evidence="4 7" id="KW-0328">Glycosyltransferase</keyword>
<keyword evidence="11" id="KW-1185">Reference proteome</keyword>
<dbReference type="InterPro" id="IPR013534">
    <property type="entry name" value="Starch_synth_cat_dom"/>
</dbReference>
<accession>A0ABS1TAZ8</accession>
<keyword evidence="5 7" id="KW-0808">Transferase</keyword>
<evidence type="ECO:0000256" key="7">
    <source>
        <dbReference type="HAMAP-Rule" id="MF_00484"/>
    </source>
</evidence>
<keyword evidence="6 7" id="KW-0320">Glycogen biosynthesis</keyword>
<dbReference type="PANTHER" id="PTHR45825">
    <property type="entry name" value="GRANULE-BOUND STARCH SYNTHASE 1, CHLOROPLASTIC/AMYLOPLASTIC"/>
    <property type="match status" value="1"/>
</dbReference>
<sequence>MKILFASSEAHPFIKSGGLGDVAYALPKALRKMGVDIRVIIPKYSDIKQEFKDKMITLETFNVPVGWRNQYGGLQYLEYDGIPFYFIDNEYYFKRPSSYGFYDDGERFAYFSRAALEAVNHMVDFTPDIIHLNDWHTGMIAPIMKEHFKGNPRFKDIKTIFTIHNLQYQGVFPKETLGDLLSLGDNYFSEDMLKYYDGISFMKGGLNFSDKITTVSSSYAEEIKTPFYGEGLHGLMQVRGNDLSGIVNGIDTELFNPREDKELFYNFDYNDISGKAKNKLELQKSLNLPVNENIPMIGMVTRLASQKGIDLLAHIIEELLALDIQLVVLGTGEQKFEEMLRYYAGVSKDKLSANITFNNTLAKRIYASSDLFLMPSLFEPCGIGQLLALRYGTLPVVRETGGLKDTVHAFNEYTNEGNGFSFSNYNAHDMLYTIKRALNFYENKELWNNLVKNAMLIDNSWKKSALEYKNLYDSLL</sequence>
<dbReference type="RefSeq" id="WP_202749253.1">
    <property type="nucleotide sequence ID" value="NZ_JAESWC010000007.1"/>
</dbReference>
<feature type="domain" description="Glycosyl transferase family 1" evidence="8">
    <location>
        <begin position="289"/>
        <end position="453"/>
    </location>
</feature>
<evidence type="ECO:0000256" key="3">
    <source>
        <dbReference type="ARBA" id="ARBA00010281"/>
    </source>
</evidence>
<dbReference type="Pfam" id="PF00534">
    <property type="entry name" value="Glycos_transf_1"/>
    <property type="match status" value="1"/>
</dbReference>
<dbReference type="HAMAP" id="MF_00484">
    <property type="entry name" value="Glycogen_synth"/>
    <property type="match status" value="1"/>
</dbReference>
<dbReference type="Pfam" id="PF08323">
    <property type="entry name" value="Glyco_transf_5"/>
    <property type="match status" value="1"/>
</dbReference>
<reference evidence="10 11" key="1">
    <citation type="submission" date="2021-01" db="EMBL/GenBank/DDBJ databases">
        <title>Genome public.</title>
        <authorList>
            <person name="Liu C."/>
            <person name="Sun Q."/>
        </authorList>
    </citation>
    <scope>NUCLEOTIDE SEQUENCE [LARGE SCALE GENOMIC DNA]</scope>
    <source>
        <strain evidence="10 11">YIM B02515</strain>
    </source>
</reference>
<dbReference type="CDD" id="cd03791">
    <property type="entry name" value="GT5_Glycogen_synthase_DULL1-like"/>
    <property type="match status" value="1"/>
</dbReference>
<dbReference type="EC" id="2.4.1.21" evidence="7"/>
<evidence type="ECO:0000256" key="2">
    <source>
        <dbReference type="ARBA" id="ARBA00002764"/>
    </source>
</evidence>
<dbReference type="InterPro" id="IPR011835">
    <property type="entry name" value="GS/SS"/>
</dbReference>
<proteinExistence type="inferred from homology"/>
<evidence type="ECO:0000259" key="8">
    <source>
        <dbReference type="Pfam" id="PF00534"/>
    </source>
</evidence>
<organism evidence="10 11">
    <name type="scientific">Clostridium rhizosphaerae</name>
    <dbReference type="NCBI Taxonomy" id="2803861"/>
    <lineage>
        <taxon>Bacteria</taxon>
        <taxon>Bacillati</taxon>
        <taxon>Bacillota</taxon>
        <taxon>Clostridia</taxon>
        <taxon>Eubacteriales</taxon>
        <taxon>Clostridiaceae</taxon>
        <taxon>Clostridium</taxon>
    </lineage>
</organism>
<dbReference type="InterPro" id="IPR001296">
    <property type="entry name" value="Glyco_trans_1"/>
</dbReference>
<evidence type="ECO:0000256" key="6">
    <source>
        <dbReference type="ARBA" id="ARBA00023056"/>
    </source>
</evidence>
<evidence type="ECO:0000259" key="9">
    <source>
        <dbReference type="Pfam" id="PF08323"/>
    </source>
</evidence>
<dbReference type="EMBL" id="JAESWC010000007">
    <property type="protein sequence ID" value="MBL4936490.1"/>
    <property type="molecule type" value="Genomic_DNA"/>
</dbReference>